<protein>
    <submittedName>
        <fullName evidence="1">Formate--tetrahydrofolate ligase</fullName>
        <ecNumber evidence="1">6.3.4.3</ecNumber>
    </submittedName>
</protein>
<reference evidence="1" key="1">
    <citation type="submission" date="2019-04" db="EMBL/GenBank/DDBJ databases">
        <title>Microbes associate with the intestines of laboratory mice.</title>
        <authorList>
            <person name="Navarre W."/>
            <person name="Wong E."/>
            <person name="Huang K."/>
            <person name="Tropini C."/>
            <person name="Ng K."/>
            <person name="Yu B."/>
        </authorList>
    </citation>
    <scope>NUCLEOTIDE SEQUENCE</scope>
    <source>
        <strain evidence="1">NM01_1-7b</strain>
    </source>
</reference>
<accession>A0AC61RYR3</accession>
<sequence>MKTDIQIAQEAEMIHIKDVAAQLGIEEDELELYGKYKAKLSNELMERVKDEKDGKLILVTAINPTPAGEGKTTTSVGLGQAFGKLGKKAVLALREPSLGPCFGIKGGAAGGGYAQVVPMEDLNLHFTGDFHAITSANNLLAALLDNHIQQGNVLGIDPRQVIWKRCLDMNDRVLRNIVVGLGNKMDGMVREDHFVITVASEIMAVLCLAEDMADLKKRLGRMIVAYNFEGKPVTADDLQATGAMAALLKDAMKPNLIQTLEHTPAIVHGGPFANIAHGCNSVRATKTALKLADYVVTEAGFGADLGAEKFMDIKCRMAGLKPDAVVLVATIRALKYNGGVPKSELSSENLAALEKGIVNLEKHIENLQKYQVPVVVTLNSFLTDSKAETEYVEQFCKERGCEFALSEVWEKGGEGGVALAQKVLETLETKDSRFAPLYEDSLSLTEKIETVAKEIYGADGVTYGPAAMKELKRIEELGMGSFPVCMAKTQYSLSDDQTKLGRPLGFTVNVREVYVSAGAGFVVAITGAIMTMPGLGKTPAAYQIDVDDDGVITGLF</sequence>
<dbReference type="Proteomes" id="UP000304953">
    <property type="component" value="Unassembled WGS sequence"/>
</dbReference>
<dbReference type="EMBL" id="SRYA01000011">
    <property type="protein sequence ID" value="TGY96991.1"/>
    <property type="molecule type" value="Genomic_DNA"/>
</dbReference>
<dbReference type="EC" id="6.3.4.3" evidence="1"/>
<evidence type="ECO:0000313" key="1">
    <source>
        <dbReference type="EMBL" id="TGY96991.1"/>
    </source>
</evidence>
<organism evidence="1 2">
    <name type="scientific">Petralouisia muris</name>
    <dbReference type="NCBI Taxonomy" id="3032872"/>
    <lineage>
        <taxon>Bacteria</taxon>
        <taxon>Bacillati</taxon>
        <taxon>Bacillota</taxon>
        <taxon>Clostridia</taxon>
        <taxon>Lachnospirales</taxon>
        <taxon>Lachnospiraceae</taxon>
        <taxon>Petralouisia</taxon>
    </lineage>
</organism>
<keyword evidence="1" id="KW-0436">Ligase</keyword>
<proteinExistence type="predicted"/>
<evidence type="ECO:0000313" key="2">
    <source>
        <dbReference type="Proteomes" id="UP000304953"/>
    </source>
</evidence>
<gene>
    <name evidence="1" type="ORF">E5329_07150</name>
</gene>
<keyword evidence="2" id="KW-1185">Reference proteome</keyword>
<comment type="caution">
    <text evidence="1">The sequence shown here is derived from an EMBL/GenBank/DDBJ whole genome shotgun (WGS) entry which is preliminary data.</text>
</comment>
<name>A0AC61RYR3_9FIRM</name>